<comment type="subcellular location">
    <subcellularLocation>
        <location evidence="1">Cell membrane</location>
        <topology evidence="1">Multi-pass membrane protein</topology>
    </subcellularLocation>
</comment>
<keyword evidence="8" id="KW-0675">Receptor</keyword>
<feature type="domain" description="G-protein coupled receptors family 3 profile" evidence="13">
    <location>
        <begin position="616"/>
        <end position="880"/>
    </location>
</feature>
<dbReference type="Proteomes" id="UP000694871">
    <property type="component" value="Unplaced"/>
</dbReference>
<sequence length="881" mass="99384">MAEAVMLLLIPMLLPHVYSMKCPGNNPPQIPHQWYQPGEILIGGILTLIGCVSQNFPFEQHSDQDYQCYPILLTKFYQHILALVFAIHEINENPSILPNVTLGFHIHDSTIDIKWIYRTTLDLLFTSPELIPNYKCGSQKKMIGVIGGHSSEITSNIATLLTLYKIPQLSFGSFESGLDGQTNMPSFYRMFPKEALQYEGIVQLLLHFRWKWVGLMTLDDKRGDHFLQTLEPMLSRNGICAAFTEKATRQIQWDDIGFMLKYLDSSNANFLDSKANAIIVDGGTGTFIWLATIIFMPTILMKLTEAEYVERTSAGKVWITTAQIDFAFNLFQKAFDIGIFHGALSFSIHSKDILGFQKFLQLLKPSRAKGDGFIKDFWEQVFECVLPGSANPGKSGETCSEEESLETVPAPFFDMSMTDHSYSIYNAVYAIAHALHILDSSRTHHRAMYNRDSLASLNVPPWKLHTLLQRIAFNNSAGDEVTFDEQQELKGGFDITNLITFPNNSYVRVKIGRLDPQVPLSKRVIIDEDRIKWNRHLPQVPPFSVCNDPCKPGYSRKKKEGEKFCCYHCDLCPEGKMSDKEDMDYCITCSEGHYPSQGQDQCLPKITNFLSFHEPLSIILAFFALFFSLIAALVLMSFIKHQDTPIVKANNRTLTYILLISLLLCFLCSLLFIGQPNEVTCLLRQMTFGIIFSVAVSSVLAKTVTVVAAFMASKPGNLFRKWVGKQLAHYIVLSCSIVQVGICAVWLGSSPPFPDMDIHSLSREIIVQCNEGSVTMFYCTLGYIGLLAIICFIVAFLARKLPDSFNEAKFITFSMLVFCSVWLSFVPTYLSTKGKYMVAVEIFSILASSAGLLGCIFLPKCYVIILQPELNRREQLIRKNH</sequence>
<keyword evidence="6" id="KW-0297">G-protein coupled receptor</keyword>
<dbReference type="InterPro" id="IPR000068">
    <property type="entry name" value="GPCR_3_Ca_sens_rcpt-rel"/>
</dbReference>
<dbReference type="InterPro" id="IPR028082">
    <property type="entry name" value="Peripla_BP_I"/>
</dbReference>
<dbReference type="InterPro" id="IPR038550">
    <property type="entry name" value="GPCR_3_9-Cys_sf"/>
</dbReference>
<name>A0ABM1JZM5_GEKJA</name>
<evidence type="ECO:0000313" key="15">
    <source>
        <dbReference type="RefSeq" id="XP_015266912.1"/>
    </source>
</evidence>
<feature type="chain" id="PRO_5046411251" evidence="12">
    <location>
        <begin position="20"/>
        <end position="881"/>
    </location>
</feature>
<keyword evidence="9" id="KW-0325">Glycoprotein</keyword>
<evidence type="ECO:0000256" key="9">
    <source>
        <dbReference type="ARBA" id="ARBA00023180"/>
    </source>
</evidence>
<organism evidence="14 15">
    <name type="scientific">Gekko japonicus</name>
    <name type="common">Schlegel's Japanese gecko</name>
    <dbReference type="NCBI Taxonomy" id="146911"/>
    <lineage>
        <taxon>Eukaryota</taxon>
        <taxon>Metazoa</taxon>
        <taxon>Chordata</taxon>
        <taxon>Craniata</taxon>
        <taxon>Vertebrata</taxon>
        <taxon>Euteleostomi</taxon>
        <taxon>Lepidosauria</taxon>
        <taxon>Squamata</taxon>
        <taxon>Bifurcata</taxon>
        <taxon>Gekkota</taxon>
        <taxon>Gekkonidae</taxon>
        <taxon>Gekkoninae</taxon>
        <taxon>Gekko</taxon>
    </lineage>
</organism>
<evidence type="ECO:0000259" key="13">
    <source>
        <dbReference type="PROSITE" id="PS50259"/>
    </source>
</evidence>
<dbReference type="PRINTS" id="PR00248">
    <property type="entry name" value="GPCRMGR"/>
</dbReference>
<dbReference type="PROSITE" id="PS00981">
    <property type="entry name" value="G_PROTEIN_RECEP_F3_3"/>
    <property type="match status" value="1"/>
</dbReference>
<feature type="transmembrane region" description="Helical" evidence="11">
    <location>
        <begin position="656"/>
        <end position="674"/>
    </location>
</feature>
<feature type="transmembrane region" description="Helical" evidence="11">
    <location>
        <begin position="842"/>
        <end position="865"/>
    </location>
</feature>
<evidence type="ECO:0000256" key="2">
    <source>
        <dbReference type="ARBA" id="ARBA00022475"/>
    </source>
</evidence>
<evidence type="ECO:0000256" key="11">
    <source>
        <dbReference type="SAM" id="Phobius"/>
    </source>
</evidence>
<evidence type="ECO:0000256" key="12">
    <source>
        <dbReference type="SAM" id="SignalP"/>
    </source>
</evidence>
<gene>
    <name evidence="15" type="primary">LOC107110626</name>
</gene>
<dbReference type="Gene3D" id="2.10.50.30">
    <property type="entry name" value="GPCR, family 3, nine cysteines domain"/>
    <property type="match status" value="1"/>
</dbReference>
<feature type="transmembrane region" description="Helical" evidence="11">
    <location>
        <begin position="775"/>
        <end position="798"/>
    </location>
</feature>
<dbReference type="Pfam" id="PF00003">
    <property type="entry name" value="7tm_3"/>
    <property type="match status" value="1"/>
</dbReference>
<evidence type="ECO:0000256" key="5">
    <source>
        <dbReference type="ARBA" id="ARBA00022989"/>
    </source>
</evidence>
<dbReference type="GeneID" id="107110626"/>
<dbReference type="PANTHER" id="PTHR24061:SF599">
    <property type="entry name" value="G-PROTEIN COUPLED RECEPTORS FAMILY 3 PROFILE DOMAIN-CONTAINING PROTEIN"/>
    <property type="match status" value="1"/>
</dbReference>
<keyword evidence="5 11" id="KW-1133">Transmembrane helix</keyword>
<proteinExistence type="predicted"/>
<dbReference type="CDD" id="cd15283">
    <property type="entry name" value="7tmC_V2R_pheromone"/>
    <property type="match status" value="1"/>
</dbReference>
<dbReference type="InterPro" id="IPR017978">
    <property type="entry name" value="GPCR_3_C"/>
</dbReference>
<dbReference type="PANTHER" id="PTHR24061">
    <property type="entry name" value="CALCIUM-SENSING RECEPTOR-RELATED"/>
    <property type="match status" value="1"/>
</dbReference>
<dbReference type="InterPro" id="IPR011500">
    <property type="entry name" value="GPCR_3_9-Cys_dom"/>
</dbReference>
<evidence type="ECO:0000256" key="10">
    <source>
        <dbReference type="ARBA" id="ARBA00023224"/>
    </source>
</evidence>
<dbReference type="InterPro" id="IPR001828">
    <property type="entry name" value="ANF_lig-bd_rcpt"/>
</dbReference>
<dbReference type="InterPro" id="IPR017979">
    <property type="entry name" value="GPCR_3_CS"/>
</dbReference>
<keyword evidence="7 11" id="KW-0472">Membrane</keyword>
<keyword evidence="14" id="KW-1185">Reference proteome</keyword>
<dbReference type="InterPro" id="IPR004073">
    <property type="entry name" value="GPCR_3_vmron_rcpt_2"/>
</dbReference>
<evidence type="ECO:0000256" key="4">
    <source>
        <dbReference type="ARBA" id="ARBA00022729"/>
    </source>
</evidence>
<dbReference type="Pfam" id="PF07562">
    <property type="entry name" value="NCD3G"/>
    <property type="match status" value="1"/>
</dbReference>
<accession>A0ABM1JZM5</accession>
<dbReference type="RefSeq" id="XP_015266912.1">
    <property type="nucleotide sequence ID" value="XM_015411426.1"/>
</dbReference>
<keyword evidence="3 11" id="KW-0812">Transmembrane</keyword>
<keyword evidence="10" id="KW-0807">Transducer</keyword>
<evidence type="ECO:0000256" key="6">
    <source>
        <dbReference type="ARBA" id="ARBA00023040"/>
    </source>
</evidence>
<protein>
    <submittedName>
        <fullName evidence="15">Vomeronasal type-2 receptor 26-like</fullName>
    </submittedName>
</protein>
<dbReference type="SUPFAM" id="SSF53822">
    <property type="entry name" value="Periplasmic binding protein-like I"/>
    <property type="match status" value="1"/>
</dbReference>
<feature type="transmembrane region" description="Helical" evidence="11">
    <location>
        <begin position="616"/>
        <end position="635"/>
    </location>
</feature>
<evidence type="ECO:0000256" key="8">
    <source>
        <dbReference type="ARBA" id="ARBA00023170"/>
    </source>
</evidence>
<evidence type="ECO:0000256" key="7">
    <source>
        <dbReference type="ARBA" id="ARBA00023136"/>
    </source>
</evidence>
<evidence type="ECO:0000256" key="1">
    <source>
        <dbReference type="ARBA" id="ARBA00004651"/>
    </source>
</evidence>
<reference evidence="15" key="1">
    <citation type="submission" date="2025-08" db="UniProtKB">
        <authorList>
            <consortium name="RefSeq"/>
        </authorList>
    </citation>
    <scope>IDENTIFICATION</scope>
</reference>
<evidence type="ECO:0000256" key="3">
    <source>
        <dbReference type="ARBA" id="ARBA00022692"/>
    </source>
</evidence>
<dbReference type="Gene3D" id="3.40.50.2300">
    <property type="match status" value="2"/>
</dbReference>
<keyword evidence="2" id="KW-1003">Cell membrane</keyword>
<feature type="transmembrane region" description="Helical" evidence="11">
    <location>
        <begin position="810"/>
        <end position="830"/>
    </location>
</feature>
<keyword evidence="4 12" id="KW-0732">Signal</keyword>
<dbReference type="InterPro" id="IPR000337">
    <property type="entry name" value="GPCR_3"/>
</dbReference>
<feature type="signal peptide" evidence="12">
    <location>
        <begin position="1"/>
        <end position="19"/>
    </location>
</feature>
<feature type="transmembrane region" description="Helical" evidence="11">
    <location>
        <begin position="730"/>
        <end position="748"/>
    </location>
</feature>
<evidence type="ECO:0000313" key="14">
    <source>
        <dbReference type="Proteomes" id="UP000694871"/>
    </source>
</evidence>
<dbReference type="PRINTS" id="PR01535">
    <property type="entry name" value="VOMERONASL2R"/>
</dbReference>
<dbReference type="Pfam" id="PF01094">
    <property type="entry name" value="ANF_receptor"/>
    <property type="match status" value="1"/>
</dbReference>
<feature type="transmembrane region" description="Helical" evidence="11">
    <location>
        <begin position="686"/>
        <end position="710"/>
    </location>
</feature>
<dbReference type="PROSITE" id="PS50259">
    <property type="entry name" value="G_PROTEIN_RECEP_F3_4"/>
    <property type="match status" value="1"/>
</dbReference>